<reference evidence="1" key="2">
    <citation type="submission" date="2025-09" db="UniProtKB">
        <authorList>
            <consortium name="Ensembl"/>
        </authorList>
    </citation>
    <scope>IDENTIFICATION</scope>
</reference>
<organism evidence="1 2">
    <name type="scientific">Nothobranchius furzeri</name>
    <name type="common">Turquoise killifish</name>
    <dbReference type="NCBI Taxonomy" id="105023"/>
    <lineage>
        <taxon>Eukaryota</taxon>
        <taxon>Metazoa</taxon>
        <taxon>Chordata</taxon>
        <taxon>Craniata</taxon>
        <taxon>Vertebrata</taxon>
        <taxon>Euteleostomi</taxon>
        <taxon>Actinopterygii</taxon>
        <taxon>Neopterygii</taxon>
        <taxon>Teleostei</taxon>
        <taxon>Neoteleostei</taxon>
        <taxon>Acanthomorphata</taxon>
        <taxon>Ovalentaria</taxon>
        <taxon>Atherinomorphae</taxon>
        <taxon>Cyprinodontiformes</taxon>
        <taxon>Nothobranchiidae</taxon>
        <taxon>Nothobranchius</taxon>
    </lineage>
</organism>
<dbReference type="PANTHER" id="PTHR13412:SF0">
    <property type="entry name" value="T-CELL IMMUNOMODULATORY PROTEIN"/>
    <property type="match status" value="1"/>
</dbReference>
<protein>
    <submittedName>
        <fullName evidence="1">Uncharacterized protein</fullName>
    </submittedName>
</protein>
<proteinExistence type="predicted"/>
<sequence length="248" mass="27338">AGPVCPEATNENPALRATTGVCCGDLGHMLWCVLLCFSTIQDLAKPLNKNKTIDQTPVPYKNTSTRSSLSLWPSSDQRAFLLENVPCNTPSCASVGRMFHIHWDQSDLGAIQNAIMATFFDIYEDGILDMFVLSKAEGKKDLVIHALKNNFEADAYFVKVMVLSGLCSNACPEDVRPFGVNQPGPYVMYTTADSNGYLKNASAFLYLWKPHSCPGLENRAVCPLFVQAPKVVFGRILRKEQMGTSVLY</sequence>
<dbReference type="Proteomes" id="UP000694548">
    <property type="component" value="Unassembled WGS sequence"/>
</dbReference>
<reference evidence="1" key="1">
    <citation type="submission" date="2025-08" db="UniProtKB">
        <authorList>
            <consortium name="Ensembl"/>
        </authorList>
    </citation>
    <scope>IDENTIFICATION</scope>
</reference>
<dbReference type="AlphaFoldDB" id="A0A8C6VTE4"/>
<name>A0A8C6VTE4_NOTFU</name>
<dbReference type="GO" id="GO:0005886">
    <property type="term" value="C:plasma membrane"/>
    <property type="evidence" value="ECO:0007669"/>
    <property type="project" value="TreeGrafter"/>
</dbReference>
<dbReference type="GeneTree" id="ENSGT00390000013367"/>
<keyword evidence="2" id="KW-1185">Reference proteome</keyword>
<accession>A0A8C6VTE4</accession>
<dbReference type="InterPro" id="IPR024881">
    <property type="entry name" value="Tip"/>
</dbReference>
<dbReference type="Ensembl" id="ENSNFUT00015040565.1">
    <property type="protein sequence ID" value="ENSNFUP00015038858.1"/>
    <property type="gene ID" value="ENSNFUG00015018739.1"/>
</dbReference>
<evidence type="ECO:0000313" key="1">
    <source>
        <dbReference type="Ensembl" id="ENSNFUP00015038858.1"/>
    </source>
</evidence>
<evidence type="ECO:0000313" key="2">
    <source>
        <dbReference type="Proteomes" id="UP000694548"/>
    </source>
</evidence>
<dbReference type="PANTHER" id="PTHR13412">
    <property type="entry name" value="T-CELL IMMUNOMODULATORY PROTEIN HOMOLOG"/>
    <property type="match status" value="1"/>
</dbReference>